<keyword evidence="4" id="KW-0812">Transmembrane</keyword>
<comment type="subcellular location">
    <subcellularLocation>
        <location evidence="1">Cell membrane</location>
        <topology evidence="1">Multi-pass membrane protein</topology>
    </subcellularLocation>
</comment>
<dbReference type="Pfam" id="PF05977">
    <property type="entry name" value="MFS_3"/>
    <property type="match status" value="1"/>
</dbReference>
<sequence>MDAEPRHVDTTKNSLWRDKNFLSLWLGQSVSTVGSRITGEALPLAAVLTLHASPLQMGWLQFIAALPVLSIGMFIGAFVDRYARRPFLIGADYLRGFLLLVIPVAALIGHLALWMLFVIYPTLSLLNQIFNTAYQAYLPSFVGRDRLMDANTKLSITSSIAEIIGPGLAGSLVQLFTAPIAILLDALSYLFSAVSIQGIRHVEIKQEVTFTQRGWRTSSARLRREIIDGVRYIAHDKRLIALAVTAGISALFSGIIFNMDVLFAIRSLHLSAALFGLTVTFGGVGALIGAALCQRLVRSLGVGPVLVSTAILNAICSWFIPLAHGDAWHAALFLMAAQLFGDLFGVIFEVLESTVRQMLTEDAMLGRVNGTINLLMSALTPIGAVLGGVIATALSLRFAMAVGAAGMTVGALALLIAPLWRIQTSS</sequence>
<dbReference type="EMBL" id="CP080467">
    <property type="protein sequence ID" value="UNO50155.1"/>
    <property type="molecule type" value="Genomic_DNA"/>
</dbReference>
<keyword evidence="6" id="KW-0472">Membrane</keyword>
<dbReference type="SUPFAM" id="SSF103473">
    <property type="entry name" value="MFS general substrate transporter"/>
    <property type="match status" value="1"/>
</dbReference>
<dbReference type="eggNOG" id="COG0477">
    <property type="taxonomic scope" value="Bacteria"/>
</dbReference>
<evidence type="ECO:0000256" key="2">
    <source>
        <dbReference type="ARBA" id="ARBA00022448"/>
    </source>
</evidence>
<evidence type="ECO:0000256" key="3">
    <source>
        <dbReference type="ARBA" id="ARBA00022475"/>
    </source>
</evidence>
<accession>A0A9E7CST6</accession>
<dbReference type="Proteomes" id="UP000829401">
    <property type="component" value="Chromosome"/>
</dbReference>
<keyword evidence="8" id="KW-1185">Reference proteome</keyword>
<name>T0DST7_ALIAG</name>
<dbReference type="STRING" id="1356854.N007_02745"/>
<dbReference type="InterPro" id="IPR010290">
    <property type="entry name" value="TM_effector"/>
</dbReference>
<dbReference type="InterPro" id="IPR036259">
    <property type="entry name" value="MFS_trans_sf"/>
</dbReference>
<keyword evidence="3" id="KW-1003">Cell membrane</keyword>
<dbReference type="KEGG" id="aaco:K1I37_06665"/>
<accession>T0DST7</accession>
<dbReference type="OrthoDB" id="2276409at2"/>
<dbReference type="PANTHER" id="PTHR23513:SF6">
    <property type="entry name" value="MAJOR FACILITATOR SUPERFAMILY ASSOCIATED DOMAIN-CONTAINING PROTEIN"/>
    <property type="match status" value="1"/>
</dbReference>
<dbReference type="AlphaFoldDB" id="T0DST7"/>
<dbReference type="GO" id="GO:0005886">
    <property type="term" value="C:plasma membrane"/>
    <property type="evidence" value="ECO:0007669"/>
    <property type="project" value="UniProtKB-SubCell"/>
</dbReference>
<evidence type="ECO:0000256" key="1">
    <source>
        <dbReference type="ARBA" id="ARBA00004651"/>
    </source>
</evidence>
<dbReference type="PROSITE" id="PS50850">
    <property type="entry name" value="MFS"/>
    <property type="match status" value="1"/>
</dbReference>
<dbReference type="RefSeq" id="WP_021295309.1">
    <property type="nucleotide sequence ID" value="NZ_AURB01000057.1"/>
</dbReference>
<gene>
    <name evidence="7" type="ORF">K1I37_06665</name>
</gene>
<dbReference type="Gene3D" id="1.20.1250.20">
    <property type="entry name" value="MFS general substrate transporter like domains"/>
    <property type="match status" value="1"/>
</dbReference>
<dbReference type="InterPro" id="IPR020846">
    <property type="entry name" value="MFS_dom"/>
</dbReference>
<evidence type="ECO:0000256" key="4">
    <source>
        <dbReference type="ARBA" id="ARBA00022692"/>
    </source>
</evidence>
<organism evidence="7 8">
    <name type="scientific">Alicyclobacillus acidoterrestris (strain ATCC 49025 / DSM 3922 / CIP 106132 / NCIMB 13137 / GD3B)</name>
    <dbReference type="NCBI Taxonomy" id="1356854"/>
    <lineage>
        <taxon>Bacteria</taxon>
        <taxon>Bacillati</taxon>
        <taxon>Bacillota</taxon>
        <taxon>Bacilli</taxon>
        <taxon>Bacillales</taxon>
        <taxon>Alicyclobacillaceae</taxon>
        <taxon>Alicyclobacillus</taxon>
    </lineage>
</organism>
<evidence type="ECO:0000256" key="6">
    <source>
        <dbReference type="ARBA" id="ARBA00023136"/>
    </source>
</evidence>
<evidence type="ECO:0000256" key="5">
    <source>
        <dbReference type="ARBA" id="ARBA00022989"/>
    </source>
</evidence>
<keyword evidence="5" id="KW-1133">Transmembrane helix</keyword>
<dbReference type="CDD" id="cd06173">
    <property type="entry name" value="MFS_MefA_like"/>
    <property type="match status" value="1"/>
</dbReference>
<proteinExistence type="predicted"/>
<protein>
    <submittedName>
        <fullName evidence="7">MFS transporter</fullName>
    </submittedName>
</protein>
<evidence type="ECO:0000313" key="8">
    <source>
        <dbReference type="Proteomes" id="UP000829401"/>
    </source>
</evidence>
<reference evidence="8" key="1">
    <citation type="journal article" date="2022" name="G3 (Bethesda)">
        <title>Unveiling the complete genome sequence of Alicyclobacillus acidoterrestris DSM 3922T, a taint-producing strain.</title>
        <authorList>
            <person name="Leonardo I.C."/>
            <person name="Barreto Crespo M.T."/>
            <person name="Gaspar F.B."/>
        </authorList>
    </citation>
    <scope>NUCLEOTIDE SEQUENCE [LARGE SCALE GENOMIC DNA]</scope>
    <source>
        <strain evidence="8">DSM 3922</strain>
    </source>
</reference>
<evidence type="ECO:0000313" key="7">
    <source>
        <dbReference type="EMBL" id="UNO50155.1"/>
    </source>
</evidence>
<keyword evidence="2" id="KW-0813">Transport</keyword>
<dbReference type="PANTHER" id="PTHR23513">
    <property type="entry name" value="INTEGRAL MEMBRANE EFFLUX PROTEIN-RELATED"/>
    <property type="match status" value="1"/>
</dbReference>
<dbReference type="GO" id="GO:0022857">
    <property type="term" value="F:transmembrane transporter activity"/>
    <property type="evidence" value="ECO:0007669"/>
    <property type="project" value="InterPro"/>
</dbReference>